<dbReference type="InterPro" id="IPR015926">
    <property type="entry name" value="Cytolysin/lectin"/>
</dbReference>
<dbReference type="InterPro" id="IPR009960">
    <property type="entry name" value="Fruit_body_lectin_fun"/>
</dbReference>
<dbReference type="AlphaFoldDB" id="A0A5C3QHC9"/>
<reference evidence="1 2" key="1">
    <citation type="journal article" date="2019" name="Nat. Ecol. Evol.">
        <title>Megaphylogeny resolves global patterns of mushroom evolution.</title>
        <authorList>
            <person name="Varga T."/>
            <person name="Krizsan K."/>
            <person name="Foldi C."/>
            <person name="Dima B."/>
            <person name="Sanchez-Garcia M."/>
            <person name="Sanchez-Ramirez S."/>
            <person name="Szollosi G.J."/>
            <person name="Szarkandi J.G."/>
            <person name="Papp V."/>
            <person name="Albert L."/>
            <person name="Andreopoulos W."/>
            <person name="Angelini C."/>
            <person name="Antonin V."/>
            <person name="Barry K.W."/>
            <person name="Bougher N.L."/>
            <person name="Buchanan P."/>
            <person name="Buyck B."/>
            <person name="Bense V."/>
            <person name="Catcheside P."/>
            <person name="Chovatia M."/>
            <person name="Cooper J."/>
            <person name="Damon W."/>
            <person name="Desjardin D."/>
            <person name="Finy P."/>
            <person name="Geml J."/>
            <person name="Haridas S."/>
            <person name="Hughes K."/>
            <person name="Justo A."/>
            <person name="Karasinski D."/>
            <person name="Kautmanova I."/>
            <person name="Kiss B."/>
            <person name="Kocsube S."/>
            <person name="Kotiranta H."/>
            <person name="LaButti K.M."/>
            <person name="Lechner B.E."/>
            <person name="Liimatainen K."/>
            <person name="Lipzen A."/>
            <person name="Lukacs Z."/>
            <person name="Mihaltcheva S."/>
            <person name="Morgado L.N."/>
            <person name="Niskanen T."/>
            <person name="Noordeloos M.E."/>
            <person name="Ohm R.A."/>
            <person name="Ortiz-Santana B."/>
            <person name="Ovrebo C."/>
            <person name="Racz N."/>
            <person name="Riley R."/>
            <person name="Savchenko A."/>
            <person name="Shiryaev A."/>
            <person name="Soop K."/>
            <person name="Spirin V."/>
            <person name="Szebenyi C."/>
            <person name="Tomsovsky M."/>
            <person name="Tulloss R.E."/>
            <person name="Uehling J."/>
            <person name="Grigoriev I.V."/>
            <person name="Vagvolgyi C."/>
            <person name="Papp T."/>
            <person name="Martin F.M."/>
            <person name="Miettinen O."/>
            <person name="Hibbett D.S."/>
            <person name="Nagy L.G."/>
        </authorList>
    </citation>
    <scope>NUCLEOTIDE SEQUENCE [LARGE SCALE GENOMIC DNA]</scope>
    <source>
        <strain evidence="1 2">CBS 309.79</strain>
    </source>
</reference>
<accession>A0A5C3QHC9</accession>
<evidence type="ECO:0000313" key="2">
    <source>
        <dbReference type="Proteomes" id="UP000305067"/>
    </source>
</evidence>
<gene>
    <name evidence="1" type="ORF">BDV98DRAFT_98730</name>
</gene>
<name>A0A5C3QHC9_9AGAR</name>
<dbReference type="Pfam" id="PF07367">
    <property type="entry name" value="FB_lectin"/>
    <property type="match status" value="1"/>
</dbReference>
<evidence type="ECO:0000313" key="1">
    <source>
        <dbReference type="EMBL" id="TFL00887.1"/>
    </source>
</evidence>
<dbReference type="GO" id="GO:0030246">
    <property type="term" value="F:carbohydrate binding"/>
    <property type="evidence" value="ECO:0007669"/>
    <property type="project" value="UniProtKB-KW"/>
</dbReference>
<keyword evidence="2" id="KW-1185">Reference proteome</keyword>
<dbReference type="SUPFAM" id="SSF63724">
    <property type="entry name" value="Cytolysin/lectin"/>
    <property type="match status" value="1"/>
</dbReference>
<dbReference type="OrthoDB" id="4791458at2759"/>
<dbReference type="Gene3D" id="2.60.270.20">
    <property type="entry name" value="Cytolysin/lectin"/>
    <property type="match status" value="1"/>
</dbReference>
<dbReference type="EMBL" id="ML178827">
    <property type="protein sequence ID" value="TFL00887.1"/>
    <property type="molecule type" value="Genomic_DNA"/>
</dbReference>
<dbReference type="Proteomes" id="UP000305067">
    <property type="component" value="Unassembled WGS sequence"/>
</dbReference>
<keyword evidence="1" id="KW-0430">Lectin</keyword>
<dbReference type="STRING" id="1884261.A0A5C3QHC9"/>
<protein>
    <submittedName>
        <fullName evidence="1">Fungal fruit body lectin</fullName>
    </submittedName>
</protein>
<organism evidence="1 2">
    <name type="scientific">Pterulicium gracile</name>
    <dbReference type="NCBI Taxonomy" id="1884261"/>
    <lineage>
        <taxon>Eukaryota</taxon>
        <taxon>Fungi</taxon>
        <taxon>Dikarya</taxon>
        <taxon>Basidiomycota</taxon>
        <taxon>Agaricomycotina</taxon>
        <taxon>Agaricomycetes</taxon>
        <taxon>Agaricomycetidae</taxon>
        <taxon>Agaricales</taxon>
        <taxon>Pleurotineae</taxon>
        <taxon>Pterulaceae</taxon>
        <taxon>Pterulicium</taxon>
    </lineage>
</organism>
<sequence>MSYTITVSVLRTNPGSSFLRLVELASWQGSTWVEDKDRYVLTMTNSGTCGTLRFMSDDNNEIVTTTFGVHNPARWCDLVRALSPNDTGVVVTPQYYDSKGADRCKARENTLAQYQPKSAQGRQY</sequence>
<proteinExistence type="predicted"/>